<keyword evidence="6" id="KW-1185">Reference proteome</keyword>
<feature type="domain" description="DJ-1/PfpI" evidence="4">
    <location>
        <begin position="24"/>
        <end position="241"/>
    </location>
</feature>
<sequence>MKILILMTNSATLTLSTGEKHASGFWAEEFVLPYQIFQQEGYEIDVATIGGLAPSVDKTSIDPNFMPYVRPVGSQVDDSAQAREFVKFIEASSDLKKPLNLDEFTKAQVASYDGIFLSGGHGAMQDMPKSDTMTQLFRWAIELDKPIAAVCHGGSGLLALRTPEGDWPFEGYRMTCFSHEEELVTPIAGMLPFILQFEIERLGGIYEKADVIWGSHVVEDRNLVTGQNPYSSDAVAKAFAKKLNKVKVPA</sequence>
<accession>A0A9X5E8N6</accession>
<dbReference type="AlphaFoldDB" id="A0A9X5E8N6"/>
<name>A0A9X5E8N6_9CYAN</name>
<dbReference type="InterPro" id="IPR029062">
    <property type="entry name" value="Class_I_gatase-like"/>
</dbReference>
<dbReference type="InterPro" id="IPR002818">
    <property type="entry name" value="DJ-1/PfpI"/>
</dbReference>
<dbReference type="Pfam" id="PF01965">
    <property type="entry name" value="DJ-1_PfpI"/>
    <property type="match status" value="1"/>
</dbReference>
<dbReference type="Gene3D" id="3.40.50.880">
    <property type="match status" value="1"/>
</dbReference>
<dbReference type="SUPFAM" id="SSF52317">
    <property type="entry name" value="Class I glutamine amidotransferase-like"/>
    <property type="match status" value="1"/>
</dbReference>
<dbReference type="GO" id="GO:0005737">
    <property type="term" value="C:cytoplasm"/>
    <property type="evidence" value="ECO:0007669"/>
    <property type="project" value="TreeGrafter"/>
</dbReference>
<comment type="caution">
    <text evidence="5">The sequence shown here is derived from an EMBL/GenBank/DDBJ whole genome shotgun (WGS) entry which is preliminary data.</text>
</comment>
<keyword evidence="5" id="KW-0315">Glutamine amidotransferase</keyword>
<evidence type="ECO:0000259" key="4">
    <source>
        <dbReference type="Pfam" id="PF01965"/>
    </source>
</evidence>
<dbReference type="CDD" id="cd03141">
    <property type="entry name" value="GATase1_Hsp31_like"/>
    <property type="match status" value="1"/>
</dbReference>
<proteinExistence type="inferred from homology"/>
<dbReference type="GO" id="GO:0019243">
    <property type="term" value="P:methylglyoxal catabolic process to D-lactate via S-lactoyl-glutathione"/>
    <property type="evidence" value="ECO:0007669"/>
    <property type="project" value="TreeGrafter"/>
</dbReference>
<keyword evidence="1" id="KW-0346">Stress response</keyword>
<dbReference type="InterPro" id="IPR050325">
    <property type="entry name" value="Prot/Nucl_acid_deglycase"/>
</dbReference>
<dbReference type="OrthoDB" id="9792284at2"/>
<evidence type="ECO:0000256" key="2">
    <source>
        <dbReference type="ARBA" id="ARBA00023239"/>
    </source>
</evidence>
<evidence type="ECO:0000256" key="1">
    <source>
        <dbReference type="ARBA" id="ARBA00023016"/>
    </source>
</evidence>
<evidence type="ECO:0000313" key="6">
    <source>
        <dbReference type="Proteomes" id="UP000031532"/>
    </source>
</evidence>
<comment type="similarity">
    <text evidence="3">Belongs to the peptidase C56 family. HSP31-like subfamily.</text>
</comment>
<dbReference type="RefSeq" id="WP_039717160.1">
    <property type="nucleotide sequence ID" value="NZ_JTJC03000004.1"/>
</dbReference>
<organism evidence="5 6">
    <name type="scientific">Scytonema millei VB511283</name>
    <dbReference type="NCBI Taxonomy" id="1245923"/>
    <lineage>
        <taxon>Bacteria</taxon>
        <taxon>Bacillati</taxon>
        <taxon>Cyanobacteriota</taxon>
        <taxon>Cyanophyceae</taxon>
        <taxon>Nostocales</taxon>
        <taxon>Scytonemataceae</taxon>
        <taxon>Scytonema</taxon>
    </lineage>
</organism>
<keyword evidence="2" id="KW-0456">Lyase</keyword>
<dbReference type="EMBL" id="JTJC03000004">
    <property type="protein sequence ID" value="NHC36139.1"/>
    <property type="molecule type" value="Genomic_DNA"/>
</dbReference>
<gene>
    <name evidence="5" type="ORF">QH73_0016050</name>
</gene>
<dbReference type="PANTHER" id="PTHR48094:SF11">
    <property type="entry name" value="GLUTATHIONE-INDEPENDENT GLYOXALASE HSP31-RELATED"/>
    <property type="match status" value="1"/>
</dbReference>
<protein>
    <submittedName>
        <fullName evidence="5">Type 1 glutamine amidotransferase domain-containing protein</fullName>
    </submittedName>
</protein>
<evidence type="ECO:0000256" key="3">
    <source>
        <dbReference type="ARBA" id="ARBA00038493"/>
    </source>
</evidence>
<reference evidence="5 6" key="1">
    <citation type="journal article" date="2015" name="Genome Announc.">
        <title>Draft Genome Sequence of the Terrestrial Cyanobacterium Scytonema millei VB511283, Isolated from Eastern India.</title>
        <authorList>
            <person name="Sen D."/>
            <person name="Chandrababunaidu M.M."/>
            <person name="Singh D."/>
            <person name="Sanghi N."/>
            <person name="Ghorai A."/>
            <person name="Mishra G.P."/>
            <person name="Madduluri M."/>
            <person name="Adhikary S.P."/>
            <person name="Tripathy S."/>
        </authorList>
    </citation>
    <scope>NUCLEOTIDE SEQUENCE [LARGE SCALE GENOMIC DNA]</scope>
    <source>
        <strain evidence="5 6">VB511283</strain>
    </source>
</reference>
<evidence type="ECO:0000313" key="5">
    <source>
        <dbReference type="EMBL" id="NHC36139.1"/>
    </source>
</evidence>
<dbReference type="GO" id="GO:0019172">
    <property type="term" value="F:glyoxalase III activity"/>
    <property type="evidence" value="ECO:0007669"/>
    <property type="project" value="TreeGrafter"/>
</dbReference>
<dbReference type="PANTHER" id="PTHR48094">
    <property type="entry name" value="PROTEIN/NUCLEIC ACID DEGLYCASE DJ-1-RELATED"/>
    <property type="match status" value="1"/>
</dbReference>
<dbReference type="Proteomes" id="UP000031532">
    <property type="component" value="Unassembled WGS sequence"/>
</dbReference>